<dbReference type="Gene3D" id="1.50.10.100">
    <property type="entry name" value="Chondroitin AC/alginate lyase"/>
    <property type="match status" value="1"/>
</dbReference>
<proteinExistence type="predicted"/>
<sequence length="366" mass="43110">VYEQFNKLPKDHKIKMCGFNDDFPNWSLIDKDLPFKIKGYNSRMDNWREVEGSYSRDVAYDYSTAITYAMVTKDEKTKERLFDKLYQWAKSKRLTETKQCYTNKGDQFISDDCEGEWSDPDGQDLAPIKDSTVAVEIVLGLNYSYNMFFADYKVDDPRHDTIKDWFGFFYKRVMPARKFYWGNSIGWYMPNIFIKHQLKKKYTKSIKKLLKGANKWTLNDGSFKDRTTRGNRALWYHHNGLGEAFMVMEMAYAANVNLPKNFEKKLLLAVDLFHKAYLDHSYITKWARKGHNSQFDENNPDDQKFNTNLDSIDFDAWWFHVMQYRYPDHPTSKLLKKELTNKARSLKADGIVGFGIGCIYNAIANN</sequence>
<dbReference type="InterPro" id="IPR008929">
    <property type="entry name" value="Chondroitin_lyas"/>
</dbReference>
<evidence type="ECO:0008006" key="2">
    <source>
        <dbReference type="Google" id="ProtNLM"/>
    </source>
</evidence>
<name>A0A382K7W3_9ZZZZ</name>
<dbReference type="AlphaFoldDB" id="A0A382K7W3"/>
<organism evidence="1">
    <name type="scientific">marine metagenome</name>
    <dbReference type="NCBI Taxonomy" id="408172"/>
    <lineage>
        <taxon>unclassified sequences</taxon>
        <taxon>metagenomes</taxon>
        <taxon>ecological metagenomes</taxon>
    </lineage>
</organism>
<accession>A0A382K7W3</accession>
<gene>
    <name evidence="1" type="ORF">METZ01_LOCUS273898</name>
</gene>
<evidence type="ECO:0000313" key="1">
    <source>
        <dbReference type="EMBL" id="SVC21044.1"/>
    </source>
</evidence>
<dbReference type="EMBL" id="UINC01079239">
    <property type="protein sequence ID" value="SVC21044.1"/>
    <property type="molecule type" value="Genomic_DNA"/>
</dbReference>
<reference evidence="1" key="1">
    <citation type="submission" date="2018-05" db="EMBL/GenBank/DDBJ databases">
        <authorList>
            <person name="Lanie J.A."/>
            <person name="Ng W.-L."/>
            <person name="Kazmierczak K.M."/>
            <person name="Andrzejewski T.M."/>
            <person name="Davidsen T.M."/>
            <person name="Wayne K.J."/>
            <person name="Tettelin H."/>
            <person name="Glass J.I."/>
            <person name="Rusch D."/>
            <person name="Podicherti R."/>
            <person name="Tsui H.-C.T."/>
            <person name="Winkler M.E."/>
        </authorList>
    </citation>
    <scope>NUCLEOTIDE SEQUENCE</scope>
</reference>
<dbReference type="SUPFAM" id="SSF48230">
    <property type="entry name" value="Chondroitin AC/alginate lyase"/>
    <property type="match status" value="1"/>
</dbReference>
<feature type="non-terminal residue" evidence="1">
    <location>
        <position position="1"/>
    </location>
</feature>
<protein>
    <recommendedName>
        <fullName evidence="2">Alginate lyase domain-containing protein</fullName>
    </recommendedName>
</protein>